<dbReference type="EMBL" id="FOPC01000005">
    <property type="protein sequence ID" value="SFG56088.1"/>
    <property type="molecule type" value="Genomic_DNA"/>
</dbReference>
<evidence type="ECO:0000313" key="3">
    <source>
        <dbReference type="Proteomes" id="UP000199642"/>
    </source>
</evidence>
<dbReference type="RefSeq" id="WP_092790604.1">
    <property type="nucleotide sequence ID" value="NZ_FOPC01000005.1"/>
</dbReference>
<proteinExistence type="predicted"/>
<evidence type="ECO:0000313" key="2">
    <source>
        <dbReference type="EMBL" id="SFG56088.1"/>
    </source>
</evidence>
<name>A0A1I2SU18_9BACT</name>
<keyword evidence="1" id="KW-1133">Transmembrane helix</keyword>
<feature type="transmembrane region" description="Helical" evidence="1">
    <location>
        <begin position="47"/>
        <end position="67"/>
    </location>
</feature>
<protein>
    <recommendedName>
        <fullName evidence="4">Potassium transporter KefB</fullName>
    </recommendedName>
</protein>
<dbReference type="OrthoDB" id="770034at2"/>
<gene>
    <name evidence="2" type="ORF">SAMN04487988_10560</name>
</gene>
<dbReference type="STRING" id="435880.SAMN04487988_10560"/>
<feature type="transmembrane region" description="Helical" evidence="1">
    <location>
        <begin position="16"/>
        <end position="35"/>
    </location>
</feature>
<keyword evidence="1" id="KW-0472">Membrane</keyword>
<dbReference type="Proteomes" id="UP000199642">
    <property type="component" value="Unassembled WGS sequence"/>
</dbReference>
<feature type="transmembrane region" description="Helical" evidence="1">
    <location>
        <begin position="79"/>
        <end position="103"/>
    </location>
</feature>
<sequence>MKNTSSSFLPFRPKELLLPALLGASLPLAWLLFIILTKGDLFETWMYYPLIIIPLGGSAGGIFFFLMGFKWFPKGNQKLVAVIFSTILYFVAIWISAVMAFAVTGHWN</sequence>
<organism evidence="2 3">
    <name type="scientific">Algoriphagus hitonicola</name>
    <dbReference type="NCBI Taxonomy" id="435880"/>
    <lineage>
        <taxon>Bacteria</taxon>
        <taxon>Pseudomonadati</taxon>
        <taxon>Bacteroidota</taxon>
        <taxon>Cytophagia</taxon>
        <taxon>Cytophagales</taxon>
        <taxon>Cyclobacteriaceae</taxon>
        <taxon>Algoriphagus</taxon>
    </lineage>
</organism>
<evidence type="ECO:0008006" key="4">
    <source>
        <dbReference type="Google" id="ProtNLM"/>
    </source>
</evidence>
<accession>A0A1I2SU18</accession>
<keyword evidence="3" id="KW-1185">Reference proteome</keyword>
<evidence type="ECO:0000256" key="1">
    <source>
        <dbReference type="SAM" id="Phobius"/>
    </source>
</evidence>
<keyword evidence="1" id="KW-0812">Transmembrane</keyword>
<reference evidence="3" key="1">
    <citation type="submission" date="2016-10" db="EMBL/GenBank/DDBJ databases">
        <authorList>
            <person name="Varghese N."/>
            <person name="Submissions S."/>
        </authorList>
    </citation>
    <scope>NUCLEOTIDE SEQUENCE [LARGE SCALE GENOMIC DNA]</scope>
    <source>
        <strain evidence="3">DSM 19315</strain>
    </source>
</reference>
<dbReference type="AlphaFoldDB" id="A0A1I2SU18"/>